<evidence type="ECO:0000313" key="2">
    <source>
        <dbReference type="EMBL" id="NML40281.1"/>
    </source>
</evidence>
<organism evidence="2 3">
    <name type="scientific">Chitinophaga fulva</name>
    <dbReference type="NCBI Taxonomy" id="2728842"/>
    <lineage>
        <taxon>Bacteria</taxon>
        <taxon>Pseudomonadati</taxon>
        <taxon>Bacteroidota</taxon>
        <taxon>Chitinophagia</taxon>
        <taxon>Chitinophagales</taxon>
        <taxon>Chitinophagaceae</taxon>
        <taxon>Chitinophaga</taxon>
    </lineage>
</organism>
<dbReference type="Pfam" id="PF01833">
    <property type="entry name" value="TIG"/>
    <property type="match status" value="1"/>
</dbReference>
<dbReference type="InterPro" id="IPR014756">
    <property type="entry name" value="Ig_E-set"/>
</dbReference>
<dbReference type="AlphaFoldDB" id="A0A848GRZ4"/>
<evidence type="ECO:0000259" key="1">
    <source>
        <dbReference type="Pfam" id="PF01833"/>
    </source>
</evidence>
<gene>
    <name evidence="2" type="ORF">HHL17_23995</name>
</gene>
<sequence length="46" mass="4812">MLSFTPNSARIGDTITITGSSFDSMTKITLGVRLEQAAPVAQGIIT</sequence>
<dbReference type="Gene3D" id="2.60.40.10">
    <property type="entry name" value="Immunoglobulins"/>
    <property type="match status" value="1"/>
</dbReference>
<comment type="caution">
    <text evidence="2">The sequence shown here is derived from an EMBL/GenBank/DDBJ whole genome shotgun (WGS) entry which is preliminary data.</text>
</comment>
<dbReference type="InterPro" id="IPR002909">
    <property type="entry name" value="IPT_dom"/>
</dbReference>
<protein>
    <recommendedName>
        <fullName evidence="1">IPT/TIG domain-containing protein</fullName>
    </recommendedName>
</protein>
<feature type="domain" description="IPT/TIG" evidence="1">
    <location>
        <begin position="3"/>
        <end position="31"/>
    </location>
</feature>
<dbReference type="EMBL" id="JABBGC010000003">
    <property type="protein sequence ID" value="NML40281.1"/>
    <property type="molecule type" value="Genomic_DNA"/>
</dbReference>
<proteinExistence type="predicted"/>
<dbReference type="SUPFAM" id="SSF81296">
    <property type="entry name" value="E set domains"/>
    <property type="match status" value="1"/>
</dbReference>
<dbReference type="InterPro" id="IPR013783">
    <property type="entry name" value="Ig-like_fold"/>
</dbReference>
<keyword evidence="3" id="KW-1185">Reference proteome</keyword>
<reference evidence="2 3" key="1">
    <citation type="submission" date="2020-04" db="EMBL/GenBank/DDBJ databases">
        <title>Chitinophaga sp. G-6-1-13 sp. nov., isolated from soil.</title>
        <authorList>
            <person name="Dahal R.H."/>
            <person name="Chaudhary D.K."/>
        </authorList>
    </citation>
    <scope>NUCLEOTIDE SEQUENCE [LARGE SCALE GENOMIC DNA]</scope>
    <source>
        <strain evidence="2 3">G-6-1-13</strain>
    </source>
</reference>
<accession>A0A848GRZ4</accession>
<name>A0A848GRZ4_9BACT</name>
<dbReference type="Proteomes" id="UP000583266">
    <property type="component" value="Unassembled WGS sequence"/>
</dbReference>
<evidence type="ECO:0000313" key="3">
    <source>
        <dbReference type="Proteomes" id="UP000583266"/>
    </source>
</evidence>